<dbReference type="Proteomes" id="UP000828390">
    <property type="component" value="Unassembled WGS sequence"/>
</dbReference>
<comment type="similarity">
    <text evidence="1">Belongs to the RRP15 family.</text>
</comment>
<evidence type="ECO:0000256" key="1">
    <source>
        <dbReference type="ARBA" id="ARBA00007462"/>
    </source>
</evidence>
<protein>
    <recommendedName>
        <fullName evidence="2">RRP15-like protein</fullName>
    </recommendedName>
</protein>
<organism evidence="4 5">
    <name type="scientific">Dreissena polymorpha</name>
    <name type="common">Zebra mussel</name>
    <name type="synonym">Mytilus polymorpha</name>
    <dbReference type="NCBI Taxonomy" id="45954"/>
    <lineage>
        <taxon>Eukaryota</taxon>
        <taxon>Metazoa</taxon>
        <taxon>Spiralia</taxon>
        <taxon>Lophotrochozoa</taxon>
        <taxon>Mollusca</taxon>
        <taxon>Bivalvia</taxon>
        <taxon>Autobranchia</taxon>
        <taxon>Heteroconchia</taxon>
        <taxon>Euheterodonta</taxon>
        <taxon>Imparidentia</taxon>
        <taxon>Neoheterodontei</taxon>
        <taxon>Myida</taxon>
        <taxon>Dreissenoidea</taxon>
        <taxon>Dreissenidae</taxon>
        <taxon>Dreissena</taxon>
    </lineage>
</organism>
<dbReference type="AlphaFoldDB" id="A0A9D4LAV5"/>
<dbReference type="GO" id="GO:0000470">
    <property type="term" value="P:maturation of LSU-rRNA"/>
    <property type="evidence" value="ECO:0007669"/>
    <property type="project" value="TreeGrafter"/>
</dbReference>
<gene>
    <name evidence="4" type="ORF">DPMN_097285</name>
</gene>
<dbReference type="GO" id="GO:0000460">
    <property type="term" value="P:maturation of 5.8S rRNA"/>
    <property type="evidence" value="ECO:0007669"/>
    <property type="project" value="TreeGrafter"/>
</dbReference>
<dbReference type="EMBL" id="JAIWYP010000003">
    <property type="protein sequence ID" value="KAH3854736.1"/>
    <property type="molecule type" value="Genomic_DNA"/>
</dbReference>
<dbReference type="Pfam" id="PF07890">
    <property type="entry name" value="Rrp15p"/>
    <property type="match status" value="1"/>
</dbReference>
<dbReference type="PANTHER" id="PTHR13245:SF14">
    <property type="entry name" value="RRP15-LIKE PROTEIN"/>
    <property type="match status" value="1"/>
</dbReference>
<accession>A0A9D4LAV5</accession>
<evidence type="ECO:0000256" key="2">
    <source>
        <dbReference type="ARBA" id="ARBA00017475"/>
    </source>
</evidence>
<dbReference type="PANTHER" id="PTHR13245">
    <property type="entry name" value="RRP15-LIKE PROTEIN"/>
    <property type="match status" value="1"/>
</dbReference>
<evidence type="ECO:0000313" key="5">
    <source>
        <dbReference type="Proteomes" id="UP000828390"/>
    </source>
</evidence>
<reference evidence="4" key="2">
    <citation type="submission" date="2020-11" db="EMBL/GenBank/DDBJ databases">
        <authorList>
            <person name="McCartney M.A."/>
            <person name="Auch B."/>
            <person name="Kono T."/>
            <person name="Mallez S."/>
            <person name="Becker A."/>
            <person name="Gohl D.M."/>
            <person name="Silverstein K.A.T."/>
            <person name="Koren S."/>
            <person name="Bechman K.B."/>
            <person name="Herman A."/>
            <person name="Abrahante J.E."/>
            <person name="Garbe J."/>
        </authorList>
    </citation>
    <scope>NUCLEOTIDE SEQUENCE</scope>
    <source>
        <strain evidence="4">Duluth1</strain>
        <tissue evidence="4">Whole animal</tissue>
    </source>
</reference>
<dbReference type="InterPro" id="IPR012459">
    <property type="entry name" value="Rrp15"/>
</dbReference>
<comment type="caution">
    <text evidence="4">The sequence shown here is derived from an EMBL/GenBank/DDBJ whole genome shotgun (WGS) entry which is preliminary data.</text>
</comment>
<feature type="region of interest" description="Disordered" evidence="3">
    <location>
        <begin position="196"/>
        <end position="216"/>
    </location>
</feature>
<keyword evidence="5" id="KW-1185">Reference proteome</keyword>
<feature type="region of interest" description="Disordered" evidence="3">
    <location>
        <begin position="233"/>
        <end position="257"/>
    </location>
</feature>
<dbReference type="OrthoDB" id="20949at2759"/>
<evidence type="ECO:0000313" key="4">
    <source>
        <dbReference type="EMBL" id="KAH3854736.1"/>
    </source>
</evidence>
<evidence type="ECO:0000256" key="3">
    <source>
        <dbReference type="SAM" id="MobiDB-lite"/>
    </source>
</evidence>
<reference evidence="4" key="1">
    <citation type="journal article" date="2019" name="bioRxiv">
        <title>The Genome of the Zebra Mussel, Dreissena polymorpha: A Resource for Invasive Species Research.</title>
        <authorList>
            <person name="McCartney M.A."/>
            <person name="Auch B."/>
            <person name="Kono T."/>
            <person name="Mallez S."/>
            <person name="Zhang Y."/>
            <person name="Obille A."/>
            <person name="Becker A."/>
            <person name="Abrahante J.E."/>
            <person name="Garbe J."/>
            <person name="Badalamenti J.P."/>
            <person name="Herman A."/>
            <person name="Mangelson H."/>
            <person name="Liachko I."/>
            <person name="Sullivan S."/>
            <person name="Sone E.D."/>
            <person name="Koren S."/>
            <person name="Silverstein K.A.T."/>
            <person name="Beckman K.B."/>
            <person name="Gohl D.M."/>
        </authorList>
    </citation>
    <scope>NUCLEOTIDE SEQUENCE</scope>
    <source>
        <strain evidence="4">Duluth1</strain>
        <tissue evidence="4">Whole animal</tissue>
    </source>
</reference>
<dbReference type="GO" id="GO:0030687">
    <property type="term" value="C:preribosome, large subunit precursor"/>
    <property type="evidence" value="ECO:0007669"/>
    <property type="project" value="TreeGrafter"/>
</dbReference>
<feature type="region of interest" description="Disordered" evidence="3">
    <location>
        <begin position="20"/>
        <end position="44"/>
    </location>
</feature>
<sequence length="257" mass="28814">MAASSVGNVRVEFDEDVSDFYSDSEYSSESEGNEAQDAAVEQAQSKKGLADVLAKILHKNVPSHKQVILAKGKTDREIQKRKLVVKASEENEAQPEQKQRKKILVGAELAAEEKRKQWENMCRVKPDPLERDRERQLQRIATRGVVQLFNAVRQQQKTIDDEIYKVGPSERKQEKVMANMTKDKFLSILKGTSSSNVKVDTEQKGSASSMSPLSVSKDTKWAALRDDYMMGAKMKDWDQEGSEGEAAQGEPDMSDSD</sequence>
<name>A0A9D4LAV5_DREPO</name>
<proteinExistence type="inferred from homology"/>